<accession>E3N065</accession>
<sequence length="323" mass="35714">MDKTKKQSAVGLQETQSLASALPEQRPKYVQILQQEKNGSTPQSPVSVGAGTSNTNTAAPSSQPTESAKTANKKPNGNKNNKGKNAVLPNGKRPYKVYLKKQEVVALPADIDTREMAISPENVIYFSGPNHFLSALYAAPVVVDGNEYNSVEHYYQACKLYVLAGQETAAKLKASETPLEVKKSTKVILKEAKIPAKLVRCIIDNQHLLLFFQISEWKDKESIGVLKHVILHKFNQNEELKAKLLETGDKILIQTYLGDSYFAAGANSKYVSTWVSRHVNQSLKYPKEVTADNVKYLPLVANGKNALGWILMQVRDEIRESSA</sequence>
<feature type="domain" description="NADAR" evidence="2">
    <location>
        <begin position="129"/>
        <end position="319"/>
    </location>
</feature>
<evidence type="ECO:0000256" key="1">
    <source>
        <dbReference type="SAM" id="MobiDB-lite"/>
    </source>
</evidence>
<dbReference type="OMA" id="TDDYKVD"/>
<feature type="compositionally biased region" description="Polar residues" evidence="1">
    <location>
        <begin position="32"/>
        <end position="67"/>
    </location>
</feature>
<evidence type="ECO:0000259" key="2">
    <source>
        <dbReference type="Pfam" id="PF08719"/>
    </source>
</evidence>
<dbReference type="SUPFAM" id="SSF143990">
    <property type="entry name" value="YbiA-like"/>
    <property type="match status" value="1"/>
</dbReference>
<dbReference type="eggNOG" id="ENOG502S4YY">
    <property type="taxonomic scope" value="Eukaryota"/>
</dbReference>
<gene>
    <name evidence="3" type="ORF">CRE_12189</name>
</gene>
<evidence type="ECO:0000313" key="3">
    <source>
        <dbReference type="EMBL" id="EFP13274.1"/>
    </source>
</evidence>
<protein>
    <recommendedName>
        <fullName evidence="2">NADAR domain-containing protein</fullName>
    </recommendedName>
</protein>
<reference evidence="3" key="1">
    <citation type="submission" date="2007-07" db="EMBL/GenBank/DDBJ databases">
        <title>PCAP assembly of the Caenorhabditis remanei genome.</title>
        <authorList>
            <consortium name="The Caenorhabditis remanei Sequencing Consortium"/>
            <person name="Wilson R.K."/>
        </authorList>
    </citation>
    <scope>NUCLEOTIDE SEQUENCE [LARGE SCALE GENOMIC DNA]</scope>
    <source>
        <strain evidence="3">PB4641</strain>
    </source>
</reference>
<dbReference type="InterPro" id="IPR012816">
    <property type="entry name" value="NADAR"/>
</dbReference>
<dbReference type="CDD" id="cd15457">
    <property type="entry name" value="NADAR"/>
    <property type="match status" value="1"/>
</dbReference>
<dbReference type="InterPro" id="IPR037238">
    <property type="entry name" value="YbiA-like_sf"/>
</dbReference>
<dbReference type="InParanoid" id="E3N065"/>
<dbReference type="AlphaFoldDB" id="E3N065"/>
<name>E3N065_CAERE</name>
<dbReference type="Pfam" id="PF08719">
    <property type="entry name" value="NADAR"/>
    <property type="match status" value="1"/>
</dbReference>
<dbReference type="OrthoDB" id="206452at2759"/>
<evidence type="ECO:0000313" key="4">
    <source>
        <dbReference type="Proteomes" id="UP000008281"/>
    </source>
</evidence>
<dbReference type="Gene3D" id="1.10.357.40">
    <property type="entry name" value="YbiA-like"/>
    <property type="match status" value="1"/>
</dbReference>
<keyword evidence="4" id="KW-1185">Reference proteome</keyword>
<dbReference type="STRING" id="31234.E3N065"/>
<feature type="region of interest" description="Disordered" evidence="1">
    <location>
        <begin position="1"/>
        <end position="92"/>
    </location>
</feature>
<dbReference type="EMBL" id="DS268504">
    <property type="protein sequence ID" value="EFP13274.1"/>
    <property type="molecule type" value="Genomic_DNA"/>
</dbReference>
<dbReference type="FunCoup" id="E3N065">
    <property type="interactions" value="58"/>
</dbReference>
<dbReference type="HOGENOM" id="CLU_906839_0_0_1"/>
<organism evidence="4">
    <name type="scientific">Caenorhabditis remanei</name>
    <name type="common">Caenorhabditis vulgaris</name>
    <dbReference type="NCBI Taxonomy" id="31234"/>
    <lineage>
        <taxon>Eukaryota</taxon>
        <taxon>Metazoa</taxon>
        <taxon>Ecdysozoa</taxon>
        <taxon>Nematoda</taxon>
        <taxon>Chromadorea</taxon>
        <taxon>Rhabditida</taxon>
        <taxon>Rhabditina</taxon>
        <taxon>Rhabditomorpha</taxon>
        <taxon>Rhabditoidea</taxon>
        <taxon>Rhabditidae</taxon>
        <taxon>Peloderinae</taxon>
        <taxon>Caenorhabditis</taxon>
    </lineage>
</organism>
<proteinExistence type="predicted"/>
<dbReference type="Proteomes" id="UP000008281">
    <property type="component" value="Unassembled WGS sequence"/>
</dbReference>
<feature type="compositionally biased region" description="Low complexity" evidence="1">
    <location>
        <begin position="68"/>
        <end position="86"/>
    </location>
</feature>